<gene>
    <name evidence="1" type="ORF">Lste_1857</name>
</gene>
<proteinExistence type="predicted"/>
<keyword evidence="2" id="KW-1185">Reference proteome</keyword>
<dbReference type="STRING" id="947033.Lste_1857"/>
<organism evidence="1 2">
    <name type="scientific">Legionella steelei</name>
    <dbReference type="NCBI Taxonomy" id="947033"/>
    <lineage>
        <taxon>Bacteria</taxon>
        <taxon>Pseudomonadati</taxon>
        <taxon>Pseudomonadota</taxon>
        <taxon>Gammaproteobacteria</taxon>
        <taxon>Legionellales</taxon>
        <taxon>Legionellaceae</taxon>
        <taxon>Legionella</taxon>
    </lineage>
</organism>
<dbReference type="RefSeq" id="WP_058510767.1">
    <property type="nucleotide sequence ID" value="NZ_LNYY01000019.1"/>
</dbReference>
<comment type="caution">
    <text evidence="1">The sequence shown here is derived from an EMBL/GenBank/DDBJ whole genome shotgun (WGS) entry which is preliminary data.</text>
</comment>
<sequence length="358" mass="42432">MDAIQLALDVHLKRTYQNSQRFFFNKHELSETTHPLFVFYLEWLRAINAEPNKFDVLQQNEQKKYAFKFLLKHNLLFFLTVTRQFNVIAKLYKTPSYKAKLRHLHALVRKAHQKARQKKRKRLLMAKFNEKAKTYNLDRKKIDTHYPANAHDNKKISSRLSDEYNARKIKDMSYAIKINHVRSTLKTIPKNAYARASTQKTFRHQLTSIHRHTLNNKTSQQLTKNHSNNEDSTPPYVGFLSEVWQRPTTALFHNQLTPELAERYNEEVAVFIKCAYEPEHEHHELQNELDLEKIDDVFTEDIDTHLNTYSEHPVDTKKSSFMNQRLTFFATIPQYKKEEAVQACCETTHSTRRVGKEI</sequence>
<dbReference type="EMBL" id="LNYY01000019">
    <property type="protein sequence ID" value="KTD68699.1"/>
    <property type="molecule type" value="Genomic_DNA"/>
</dbReference>
<evidence type="ECO:0000313" key="1">
    <source>
        <dbReference type="EMBL" id="KTD68699.1"/>
    </source>
</evidence>
<accession>A0A0W0ZHT2</accession>
<dbReference type="OrthoDB" id="5653670at2"/>
<protein>
    <submittedName>
        <fullName evidence="1">Uncharacterized protein</fullName>
    </submittedName>
</protein>
<reference evidence="1 2" key="1">
    <citation type="submission" date="2015-11" db="EMBL/GenBank/DDBJ databases">
        <title>Genomic analysis of 38 Legionella species identifies large and diverse effector repertoires.</title>
        <authorList>
            <person name="Burstein D."/>
            <person name="Amaro F."/>
            <person name="Zusman T."/>
            <person name="Lifshitz Z."/>
            <person name="Cohen O."/>
            <person name="Gilbert J.A."/>
            <person name="Pupko T."/>
            <person name="Shuman H.A."/>
            <person name="Segal G."/>
        </authorList>
    </citation>
    <scope>NUCLEOTIDE SEQUENCE [LARGE SCALE GENOMIC DNA]</scope>
    <source>
        <strain evidence="1 2">IMVS3376</strain>
    </source>
</reference>
<evidence type="ECO:0000313" key="2">
    <source>
        <dbReference type="Proteomes" id="UP000054926"/>
    </source>
</evidence>
<name>A0A0W0ZHT2_9GAMM</name>
<dbReference type="AlphaFoldDB" id="A0A0W0ZHT2"/>
<dbReference type="PATRIC" id="fig|947033.5.peg.1972"/>
<dbReference type="Proteomes" id="UP000054926">
    <property type="component" value="Unassembled WGS sequence"/>
</dbReference>